<feature type="signal peptide" evidence="1">
    <location>
        <begin position="1"/>
        <end position="19"/>
    </location>
</feature>
<accession>A0A238F504</accession>
<dbReference type="InterPro" id="IPR035984">
    <property type="entry name" value="Acyl-CoA-binding_sf"/>
</dbReference>
<evidence type="ECO:0000256" key="1">
    <source>
        <dbReference type="SAM" id="SignalP"/>
    </source>
</evidence>
<feature type="chain" id="PRO_5013325741" evidence="1">
    <location>
        <begin position="20"/>
        <end position="191"/>
    </location>
</feature>
<dbReference type="Proteomes" id="UP000198372">
    <property type="component" value="Unassembled WGS sequence"/>
</dbReference>
<keyword evidence="1" id="KW-0732">Signal</keyword>
<dbReference type="InterPro" id="IPR000582">
    <property type="entry name" value="Acyl-CoA-binding_protein"/>
</dbReference>
<dbReference type="AlphaFoldDB" id="A0A238F504"/>
<organism evidence="3 4">
    <name type="scientific">Microbotryum intermedium</name>
    <dbReference type="NCBI Taxonomy" id="269621"/>
    <lineage>
        <taxon>Eukaryota</taxon>
        <taxon>Fungi</taxon>
        <taxon>Dikarya</taxon>
        <taxon>Basidiomycota</taxon>
        <taxon>Pucciniomycotina</taxon>
        <taxon>Microbotryomycetes</taxon>
        <taxon>Microbotryales</taxon>
        <taxon>Microbotryaceae</taxon>
        <taxon>Microbotryum</taxon>
    </lineage>
</organism>
<evidence type="ECO:0000259" key="2">
    <source>
        <dbReference type="Pfam" id="PF00887"/>
    </source>
</evidence>
<name>A0A238F504_9BASI</name>
<evidence type="ECO:0000313" key="3">
    <source>
        <dbReference type="EMBL" id="SCV69012.1"/>
    </source>
</evidence>
<sequence>MKLLVLASVLLSALHVSSASTGGPSFTVKPRGMSATADCAGVNAATTTSSVVTCSPPSNISLDKTYREFVKALNVTAAASAASFDPDKHEFYYIQGLGKQGMFGDVEDSPSLANSDDTVTRREWWAWKAFEGMSCEEARSEYVHEILMVLSRSETQQANNSAAIKLAGDKWLDLYGFENQGIIGDSKSSLP</sequence>
<reference evidence="4" key="1">
    <citation type="submission" date="2016-09" db="EMBL/GenBank/DDBJ databases">
        <authorList>
            <person name="Jeantristanb JTB J.-T."/>
            <person name="Ricardo R."/>
        </authorList>
    </citation>
    <scope>NUCLEOTIDE SEQUENCE [LARGE SCALE GENOMIC DNA]</scope>
</reference>
<dbReference type="InterPro" id="IPR014352">
    <property type="entry name" value="FERM/acyl-CoA-bd_prot_sf"/>
</dbReference>
<dbReference type="Gene3D" id="1.20.80.10">
    <property type="match status" value="1"/>
</dbReference>
<evidence type="ECO:0000313" key="4">
    <source>
        <dbReference type="Proteomes" id="UP000198372"/>
    </source>
</evidence>
<dbReference type="STRING" id="269621.A0A238F504"/>
<keyword evidence="4" id="KW-1185">Reference proteome</keyword>
<dbReference type="OrthoDB" id="346910at2759"/>
<dbReference type="SUPFAM" id="SSF47027">
    <property type="entry name" value="Acyl-CoA binding protein"/>
    <property type="match status" value="1"/>
</dbReference>
<proteinExistence type="predicted"/>
<feature type="domain" description="ACB" evidence="2">
    <location>
        <begin position="68"/>
        <end position="145"/>
    </location>
</feature>
<protein>
    <submittedName>
        <fullName evidence="3">BQ2448_2032 protein</fullName>
    </submittedName>
</protein>
<dbReference type="EMBL" id="FMSP01000004">
    <property type="protein sequence ID" value="SCV69012.1"/>
    <property type="molecule type" value="Genomic_DNA"/>
</dbReference>
<dbReference type="GO" id="GO:0000062">
    <property type="term" value="F:fatty-acyl-CoA binding"/>
    <property type="evidence" value="ECO:0007669"/>
    <property type="project" value="InterPro"/>
</dbReference>
<gene>
    <name evidence="3" type="ORF">BQ2448_2032</name>
</gene>
<dbReference type="Pfam" id="PF00887">
    <property type="entry name" value="ACBP"/>
    <property type="match status" value="1"/>
</dbReference>